<organism evidence="4 5">
    <name type="scientific">Listeria aquatica</name>
    <dbReference type="NCBI Taxonomy" id="1494960"/>
    <lineage>
        <taxon>Bacteria</taxon>
        <taxon>Bacillati</taxon>
        <taxon>Bacillota</taxon>
        <taxon>Bacilli</taxon>
        <taxon>Bacillales</taxon>
        <taxon>Listeriaceae</taxon>
        <taxon>Listeria</taxon>
    </lineage>
</organism>
<evidence type="ECO:0000256" key="2">
    <source>
        <dbReference type="SAM" id="SignalP"/>
    </source>
</evidence>
<keyword evidence="2" id="KW-0732">Signal</keyword>
<feature type="signal peptide" evidence="2">
    <location>
        <begin position="1"/>
        <end position="27"/>
    </location>
</feature>
<accession>A0A841ZVN5</accession>
<feature type="chain" id="PRO_5032873045" evidence="2">
    <location>
        <begin position="28"/>
        <end position="242"/>
    </location>
</feature>
<protein>
    <submittedName>
        <fullName evidence="4">WxL domain-containing protein</fullName>
    </submittedName>
</protein>
<dbReference type="Pfam" id="PF13731">
    <property type="entry name" value="WxL"/>
    <property type="match status" value="1"/>
</dbReference>
<evidence type="ECO:0000313" key="4">
    <source>
        <dbReference type="EMBL" id="MBC1522591.1"/>
    </source>
</evidence>
<dbReference type="InterPro" id="IPR027994">
    <property type="entry name" value="WxL_dom"/>
</dbReference>
<dbReference type="EMBL" id="JAARRM010000011">
    <property type="protein sequence ID" value="MBC1522591.1"/>
    <property type="molecule type" value="Genomic_DNA"/>
</dbReference>
<proteinExistence type="predicted"/>
<evidence type="ECO:0000259" key="3">
    <source>
        <dbReference type="Pfam" id="PF13731"/>
    </source>
</evidence>
<comment type="caution">
    <text evidence="4">The sequence shown here is derived from an EMBL/GenBank/DDBJ whole genome shotgun (WGS) entry which is preliminary data.</text>
</comment>
<reference evidence="4 5" key="1">
    <citation type="submission" date="2020-03" db="EMBL/GenBank/DDBJ databases">
        <title>Soil Listeria distribution.</title>
        <authorList>
            <person name="Liao J."/>
            <person name="Wiedmann M."/>
        </authorList>
    </citation>
    <scope>NUCLEOTIDE SEQUENCE [LARGE SCALE GENOMIC DNA]</scope>
    <source>
        <strain evidence="4 5">FSL L7-1507</strain>
    </source>
</reference>
<sequence length="242" mass="25419">MMKTGKGVLLFIAFGMIFFLSEPPAYAVASDNASDSSVQFTADVDGTTPPVNPTDPNEEVQPVDPVTPTLGALRIDFVSQLSFGKQKIFGQDMDYHPPFSEVKRASDGATLYVPQFVQVTDNTGLNAGWKLEVSGTPFQTASGAELTGAALTLSGTTLRSKLDPKYTPSTISSSLTVGSSPQLLVAASAGEGMSVWTAAFGDTEGSALAPNNKITLHVPAETVKLADETYTSTLTWTLSSTP</sequence>
<evidence type="ECO:0000313" key="5">
    <source>
        <dbReference type="Proteomes" id="UP000559885"/>
    </source>
</evidence>
<feature type="region of interest" description="Disordered" evidence="1">
    <location>
        <begin position="44"/>
        <end position="64"/>
    </location>
</feature>
<dbReference type="RefSeq" id="WP_185375207.1">
    <property type="nucleotide sequence ID" value="NZ_JAARRM010000011.1"/>
</dbReference>
<dbReference type="Proteomes" id="UP000559885">
    <property type="component" value="Unassembled WGS sequence"/>
</dbReference>
<gene>
    <name evidence="4" type="ORF">HB912_13120</name>
</gene>
<feature type="domain" description="WxL" evidence="3">
    <location>
        <begin position="30"/>
        <end position="242"/>
    </location>
</feature>
<dbReference type="AlphaFoldDB" id="A0A841ZVN5"/>
<name>A0A841ZVN5_9LIST</name>
<evidence type="ECO:0000256" key="1">
    <source>
        <dbReference type="SAM" id="MobiDB-lite"/>
    </source>
</evidence>